<evidence type="ECO:0008006" key="3">
    <source>
        <dbReference type="Google" id="ProtNLM"/>
    </source>
</evidence>
<dbReference type="HOGENOM" id="CLU_3102289_0_0_10"/>
<dbReference type="EMBL" id="ADGI01000036">
    <property type="protein sequence ID" value="EGV32322.1"/>
    <property type="molecule type" value="Genomic_DNA"/>
</dbReference>
<sequence>MCVLNIICAVDAQSLTNGNPTHLGGTFKHSYAYDDLNRLASTNGKTKHVFV</sequence>
<evidence type="ECO:0000313" key="1">
    <source>
        <dbReference type="EMBL" id="EGV32322.1"/>
    </source>
</evidence>
<organism evidence="1 2">
    <name type="scientific">Segatella oulorum F0390</name>
    <dbReference type="NCBI Taxonomy" id="702438"/>
    <lineage>
        <taxon>Bacteria</taxon>
        <taxon>Pseudomonadati</taxon>
        <taxon>Bacteroidota</taxon>
        <taxon>Bacteroidia</taxon>
        <taxon>Bacteroidales</taxon>
        <taxon>Prevotellaceae</taxon>
        <taxon>Segatella</taxon>
    </lineage>
</organism>
<dbReference type="Proteomes" id="UP000005141">
    <property type="component" value="Unassembled WGS sequence"/>
</dbReference>
<name>G1WB89_9BACT</name>
<proteinExistence type="predicted"/>
<accession>G1WB89</accession>
<evidence type="ECO:0000313" key="2">
    <source>
        <dbReference type="Proteomes" id="UP000005141"/>
    </source>
</evidence>
<protein>
    <recommendedName>
        <fullName evidence="3">RHS repeat-associated core domain-containing protein</fullName>
    </recommendedName>
</protein>
<dbReference type="PATRIC" id="fig|702438.4.peg.1128"/>
<keyword evidence="2" id="KW-1185">Reference proteome</keyword>
<dbReference type="AlphaFoldDB" id="G1WB89"/>
<gene>
    <name evidence="1" type="ORF">HMPREF9431_01090</name>
</gene>
<comment type="caution">
    <text evidence="1">The sequence shown here is derived from an EMBL/GenBank/DDBJ whole genome shotgun (WGS) entry which is preliminary data.</text>
</comment>
<reference evidence="1 2" key="1">
    <citation type="submission" date="2011-07" db="EMBL/GenBank/DDBJ databases">
        <title>The Genome Sequence of Prevotella oulorum F0390.</title>
        <authorList>
            <consortium name="The Broad Institute Genome Sequencing Platform"/>
            <consortium name="The Broad Institute Genome Sequencing Center for Infectious Disease"/>
            <person name="Earl A."/>
            <person name="Ward D."/>
            <person name="Feldgarden M."/>
            <person name="Gevers D."/>
            <person name="Izard J."/>
            <person name="Ganesan A."/>
            <person name="Baranova O.V."/>
            <person name="Blanton J.M."/>
            <person name="Tanner A.C."/>
            <person name="Dewhirst F.E."/>
            <person name="Young S.K."/>
            <person name="Zeng Q."/>
            <person name="Gargeya S."/>
            <person name="Fitzgerald M."/>
            <person name="Haas B."/>
            <person name="Abouelleil A."/>
            <person name="Alvarado L."/>
            <person name="Arachchi H.M."/>
            <person name="Berlin A."/>
            <person name="Brown A."/>
            <person name="Chapman S.B."/>
            <person name="Chen Z."/>
            <person name="Dunbar C."/>
            <person name="Freedman E."/>
            <person name="Gearin G."/>
            <person name="Gellesch M."/>
            <person name="Goldberg J."/>
            <person name="Griggs A."/>
            <person name="Gujja S."/>
            <person name="Heiman D."/>
            <person name="Howarth C."/>
            <person name="Larson L."/>
            <person name="Lui A."/>
            <person name="MacDonald P.J.P."/>
            <person name="Mehta T."/>
            <person name="Montmayeur A."/>
            <person name="Murphy C."/>
            <person name="Neiman D."/>
            <person name="Pearson M."/>
            <person name="Priest M."/>
            <person name="Roberts A."/>
            <person name="Saif S."/>
            <person name="Shea T."/>
            <person name="Shenoy N."/>
            <person name="Sisk P."/>
            <person name="Stolte C."/>
            <person name="Sykes S."/>
            <person name="Wortman J."/>
            <person name="Nusbaum C."/>
            <person name="Birren B."/>
        </authorList>
    </citation>
    <scope>NUCLEOTIDE SEQUENCE [LARGE SCALE GENOMIC DNA]</scope>
    <source>
        <strain evidence="1 2">F0390</strain>
    </source>
</reference>